<reference evidence="2" key="1">
    <citation type="submission" date="2022-07" db="EMBL/GenBank/DDBJ databases">
        <title>Phylogenomic reconstructions and comparative analyses of Kickxellomycotina fungi.</title>
        <authorList>
            <person name="Reynolds N.K."/>
            <person name="Stajich J.E."/>
            <person name="Barry K."/>
            <person name="Grigoriev I.V."/>
            <person name="Crous P."/>
            <person name="Smith M.E."/>
        </authorList>
    </citation>
    <scope>NUCLEOTIDE SEQUENCE</scope>
    <source>
        <strain evidence="2">RSA 861</strain>
    </source>
</reference>
<feature type="chain" id="PRO_5040905383" evidence="1">
    <location>
        <begin position="26"/>
        <end position="374"/>
    </location>
</feature>
<feature type="signal peptide" evidence="1">
    <location>
        <begin position="1"/>
        <end position="25"/>
    </location>
</feature>
<sequence length="374" mass="42113">MAAMKHATLSVVGAILYLTASVVTAIPGLAGPANNMGASHPAVAPYLRSFSSEPIINHMSLESDHIVRGPFTSDTSSENEKIHKTLICLDILSDRNWYTTDIQAKRQQWSYDLPVYHHLIGDAWEVYIQSMVLQAAQHALQQLEHESTDPPPSSLPVAHLDEKKVLQDTAVAANHHLRDVQSYRREAKELRTVLAHGDFIRVADFLQHLAFDLFIIGRMMPRKARDGRWAHDDEGGDVNDIHRFDHLNLCALTSEACAKLAQLHPVSEDSDDDGIQLLHLIFFRNFLAPRILALTHVSSQSIRTGRNPPTVIDNLEANRALFQTALRHGPVDLHFDPPPEVSMASEYFLMYRHNQDHVDEVLRSFLTFDPARPF</sequence>
<evidence type="ECO:0000256" key="1">
    <source>
        <dbReference type="SAM" id="SignalP"/>
    </source>
</evidence>
<organism evidence="2 3">
    <name type="scientific">Tieghemiomyces parasiticus</name>
    <dbReference type="NCBI Taxonomy" id="78921"/>
    <lineage>
        <taxon>Eukaryota</taxon>
        <taxon>Fungi</taxon>
        <taxon>Fungi incertae sedis</taxon>
        <taxon>Zoopagomycota</taxon>
        <taxon>Kickxellomycotina</taxon>
        <taxon>Dimargaritomycetes</taxon>
        <taxon>Dimargaritales</taxon>
        <taxon>Dimargaritaceae</taxon>
        <taxon>Tieghemiomyces</taxon>
    </lineage>
</organism>
<dbReference type="Proteomes" id="UP001150569">
    <property type="component" value="Unassembled WGS sequence"/>
</dbReference>
<proteinExistence type="predicted"/>
<name>A0A9W8AD68_9FUNG</name>
<dbReference type="EMBL" id="JANBPT010000137">
    <property type="protein sequence ID" value="KAJ1927043.1"/>
    <property type="molecule type" value="Genomic_DNA"/>
</dbReference>
<keyword evidence="3" id="KW-1185">Reference proteome</keyword>
<dbReference type="AlphaFoldDB" id="A0A9W8AD68"/>
<evidence type="ECO:0000313" key="3">
    <source>
        <dbReference type="Proteomes" id="UP001150569"/>
    </source>
</evidence>
<gene>
    <name evidence="2" type="ORF">IWQ60_003266</name>
</gene>
<protein>
    <submittedName>
        <fullName evidence="2">Uncharacterized protein</fullName>
    </submittedName>
</protein>
<comment type="caution">
    <text evidence="2">The sequence shown here is derived from an EMBL/GenBank/DDBJ whole genome shotgun (WGS) entry which is preliminary data.</text>
</comment>
<accession>A0A9W8AD68</accession>
<keyword evidence="1" id="KW-0732">Signal</keyword>
<evidence type="ECO:0000313" key="2">
    <source>
        <dbReference type="EMBL" id="KAJ1927043.1"/>
    </source>
</evidence>